<dbReference type="PATRIC" id="fig|29422.6.peg.1264"/>
<feature type="signal peptide" evidence="2">
    <location>
        <begin position="1"/>
        <end position="23"/>
    </location>
</feature>
<evidence type="ECO:0000313" key="4">
    <source>
        <dbReference type="EMBL" id="KTC84978.1"/>
    </source>
</evidence>
<feature type="domain" description="GH16" evidence="3">
    <location>
        <begin position="26"/>
        <end position="243"/>
    </location>
</feature>
<evidence type="ECO:0000313" key="5">
    <source>
        <dbReference type="Proteomes" id="UP000054742"/>
    </source>
</evidence>
<evidence type="ECO:0000256" key="2">
    <source>
        <dbReference type="SAM" id="SignalP"/>
    </source>
</evidence>
<dbReference type="PROSITE" id="PS51257">
    <property type="entry name" value="PROKAR_LIPOPROTEIN"/>
    <property type="match status" value="1"/>
</dbReference>
<dbReference type="PROSITE" id="PS51762">
    <property type="entry name" value="GH16_2"/>
    <property type="match status" value="1"/>
</dbReference>
<dbReference type="AlphaFoldDB" id="A0A0W0SNK5"/>
<protein>
    <recommendedName>
        <fullName evidence="3">GH16 domain-containing protein</fullName>
    </recommendedName>
</protein>
<dbReference type="STRING" id="29422.Lbru_1193"/>
<dbReference type="InterPro" id="IPR000757">
    <property type="entry name" value="Beta-glucanase-like"/>
</dbReference>
<reference evidence="4 5" key="1">
    <citation type="submission" date="2015-11" db="EMBL/GenBank/DDBJ databases">
        <title>Genomic analysis of 38 Legionella species identifies large and diverse effector repertoires.</title>
        <authorList>
            <person name="Burstein D."/>
            <person name="Amaro F."/>
            <person name="Zusman T."/>
            <person name="Lifshitz Z."/>
            <person name="Cohen O."/>
            <person name="Gilbert J.A."/>
            <person name="Pupko T."/>
            <person name="Shuman H.A."/>
            <person name="Segal G."/>
        </authorList>
    </citation>
    <scope>NUCLEOTIDE SEQUENCE [LARGE SCALE GENOMIC DNA]</scope>
    <source>
        <strain evidence="4 5">ATCC 43878</strain>
    </source>
</reference>
<accession>A0A0W0SNK5</accession>
<feature type="chain" id="PRO_5006912204" description="GH16 domain-containing protein" evidence="2">
    <location>
        <begin position="24"/>
        <end position="257"/>
    </location>
</feature>
<dbReference type="EMBL" id="LNXV01000008">
    <property type="protein sequence ID" value="KTC84978.1"/>
    <property type="molecule type" value="Genomic_DNA"/>
</dbReference>
<gene>
    <name evidence="4" type="ORF">Lbru_1193</name>
</gene>
<dbReference type="OrthoDB" id="370098at2"/>
<dbReference type="InterPro" id="IPR013320">
    <property type="entry name" value="ConA-like_dom_sf"/>
</dbReference>
<keyword evidence="2" id="KW-0732">Signal</keyword>
<dbReference type="Gene3D" id="2.60.120.200">
    <property type="match status" value="1"/>
</dbReference>
<proteinExistence type="inferred from homology"/>
<keyword evidence="5" id="KW-1185">Reference proteome</keyword>
<comment type="caution">
    <text evidence="4">The sequence shown here is derived from an EMBL/GenBank/DDBJ whole genome shotgun (WGS) entry which is preliminary data.</text>
</comment>
<dbReference type="GO" id="GO:0004553">
    <property type="term" value="F:hydrolase activity, hydrolyzing O-glycosyl compounds"/>
    <property type="evidence" value="ECO:0007669"/>
    <property type="project" value="InterPro"/>
</dbReference>
<dbReference type="GO" id="GO:0005975">
    <property type="term" value="P:carbohydrate metabolic process"/>
    <property type="evidence" value="ECO:0007669"/>
    <property type="project" value="InterPro"/>
</dbReference>
<comment type="similarity">
    <text evidence="1">Belongs to the glycosyl hydrolase 16 family.</text>
</comment>
<dbReference type="Proteomes" id="UP000054742">
    <property type="component" value="Unassembled WGS sequence"/>
</dbReference>
<dbReference type="SUPFAM" id="SSF49899">
    <property type="entry name" value="Concanavalin A-like lectins/glucanases"/>
    <property type="match status" value="1"/>
</dbReference>
<organism evidence="4 5">
    <name type="scientific">Legionella brunensis</name>
    <dbReference type="NCBI Taxonomy" id="29422"/>
    <lineage>
        <taxon>Bacteria</taxon>
        <taxon>Pseudomonadati</taxon>
        <taxon>Pseudomonadota</taxon>
        <taxon>Gammaproteobacteria</taxon>
        <taxon>Legionellales</taxon>
        <taxon>Legionellaceae</taxon>
        <taxon>Legionella</taxon>
    </lineage>
</organism>
<name>A0A0W0SNK5_9GAMM</name>
<evidence type="ECO:0000259" key="3">
    <source>
        <dbReference type="PROSITE" id="PS51762"/>
    </source>
</evidence>
<dbReference type="CDD" id="cd00413">
    <property type="entry name" value="Glyco_hydrolase_16"/>
    <property type="match status" value="1"/>
</dbReference>
<evidence type="ECO:0000256" key="1">
    <source>
        <dbReference type="ARBA" id="ARBA00006865"/>
    </source>
</evidence>
<dbReference type="RefSeq" id="WP_058441267.1">
    <property type="nucleotide sequence ID" value="NZ_CAAAHU010000006.1"/>
</dbReference>
<sequence length="257" mass="29301">MIKRIAAYLACLTLLLGCLCTHAKTIKFSNLTWETREGFGGAGANNWASKNVWVDPNGWLHLKVTHVNGKWYCAEIFTTTKLGFGQYWFYTIGRVDNLDPNVVLGLFNYPTTDVGPDGTNEIDIEFSKWASTNPTDSNISYTVWPAILTPNKTVLGSSIKLNGDYSTHGFVWEKDKVFYQSGLGHYEDYRYPIFNWLFSLPDSNERIPQKPLPIHINLWLVGGKSPTNHQEVELVIKQFCYESIDKKRSNCKNRFSV</sequence>